<accession>A0ABV4GN07</accession>
<evidence type="ECO:0000313" key="4">
    <source>
        <dbReference type="Proteomes" id="UP001565474"/>
    </source>
</evidence>
<dbReference type="Gene3D" id="3.30.460.10">
    <property type="entry name" value="Beta Polymerase, domain 2"/>
    <property type="match status" value="1"/>
</dbReference>
<dbReference type="Pfam" id="PF04607">
    <property type="entry name" value="RelA_SpoT"/>
    <property type="match status" value="1"/>
</dbReference>
<name>A0ABV4GN07_9BRAD</name>
<dbReference type="InterPro" id="IPR007685">
    <property type="entry name" value="RelA_SpoT"/>
</dbReference>
<dbReference type="CDD" id="cd05399">
    <property type="entry name" value="NT_Rel-Spo_like"/>
    <property type="match status" value="1"/>
</dbReference>
<feature type="repeat" description="TPR" evidence="1">
    <location>
        <begin position="428"/>
        <end position="461"/>
    </location>
</feature>
<dbReference type="PANTHER" id="PTHR41773">
    <property type="entry name" value="GTP PYROPHOSPHATASE-RELATED"/>
    <property type="match status" value="1"/>
</dbReference>
<sequence>MSAYEPTPEERQKVAFDALQALAGADVTQKRLLAALAMGTPSIEATSYLIKSRVKDHKKLVEKVFERRQSKPTYQAKDVTDIIGLRILTLYRSDLQSVLQRFLKFVELARNEPLELFFGKSVSEVVEELIIYGYPYEQSLCQALVSQLKKYDLVLDGKRIRHEPKDNGYSSIHIILRAQGSLGETRFRVPVEVQIRTVLEDAWGEVQHELMYKSRFGNPEKATDGLRKSASDQLRNWKDLLDSCGNTADIIKELIKEIYKSADSESGRAFPSIDNRQLTKLDLSPDIQKGVNEAVERIDALFSSVRNTTNNLPREQGITELAEIAITLQNSLENVGSHSKRDDAIYYLNMEIALCLLWIGRLLQELALENSESGFLVSSDLRGKMRAAHVLTRSGDEVKDFPFAIESLDEAARRYFALENTASHPPDALLAFRLGEVLSARDEPELALSKFEEAMELLEKDPQFLSGNPMRSYIARRLGFAYWEAAETIRQKGMEIGSTDFMLTKRRDAYADAIRVTKQAFDAANAALQTSAGGAEMQREVRLSANNLLYYSIEFLRARGAAETLEQLGLSRKNWGDLLKVIVPAAADLDRQELPAVVDTIREVARLSGDRDLEIRAAHRVIMLLEKGDWRTRYPAELLQSMLEEARNSLKT</sequence>
<evidence type="ECO:0000259" key="2">
    <source>
        <dbReference type="SMART" id="SM00954"/>
    </source>
</evidence>
<feature type="domain" description="RelA/SpoT" evidence="2">
    <location>
        <begin position="52"/>
        <end position="218"/>
    </location>
</feature>
<comment type="caution">
    <text evidence="3">The sequence shown here is derived from an EMBL/GenBank/DDBJ whole genome shotgun (WGS) entry which is preliminary data.</text>
</comment>
<keyword evidence="4" id="KW-1185">Reference proteome</keyword>
<proteinExistence type="predicted"/>
<protein>
    <submittedName>
        <fullName evidence="3">PpGpp synthetase/RelA/SpoT-type nucleotidyltransferase</fullName>
    </submittedName>
</protein>
<keyword evidence="1" id="KW-0802">TPR repeat</keyword>
<dbReference type="InterPro" id="IPR019734">
    <property type="entry name" value="TPR_rpt"/>
</dbReference>
<dbReference type="EMBL" id="JBGBZN010000002">
    <property type="protein sequence ID" value="MEY9473339.1"/>
    <property type="molecule type" value="Genomic_DNA"/>
</dbReference>
<dbReference type="RefSeq" id="WP_036046051.1">
    <property type="nucleotide sequence ID" value="NZ_JBGBYD010000002.1"/>
</dbReference>
<organism evidence="3 4">
    <name type="scientific">Bradyrhizobium yuanmingense</name>
    <dbReference type="NCBI Taxonomy" id="108015"/>
    <lineage>
        <taxon>Bacteria</taxon>
        <taxon>Pseudomonadati</taxon>
        <taxon>Pseudomonadota</taxon>
        <taxon>Alphaproteobacteria</taxon>
        <taxon>Hyphomicrobiales</taxon>
        <taxon>Nitrobacteraceae</taxon>
        <taxon>Bradyrhizobium</taxon>
    </lineage>
</organism>
<evidence type="ECO:0000256" key="1">
    <source>
        <dbReference type="PROSITE-ProRule" id="PRU00339"/>
    </source>
</evidence>
<dbReference type="PROSITE" id="PS50005">
    <property type="entry name" value="TPR"/>
    <property type="match status" value="1"/>
</dbReference>
<dbReference type="InterPro" id="IPR011990">
    <property type="entry name" value="TPR-like_helical_dom_sf"/>
</dbReference>
<dbReference type="PANTHER" id="PTHR41773:SF1">
    <property type="entry name" value="RELA_SPOT DOMAIN-CONTAINING PROTEIN"/>
    <property type="match status" value="1"/>
</dbReference>
<dbReference type="Proteomes" id="UP001565474">
    <property type="component" value="Unassembled WGS sequence"/>
</dbReference>
<gene>
    <name evidence="3" type="ORF">ABH992_005738</name>
</gene>
<dbReference type="SMART" id="SM00954">
    <property type="entry name" value="RelA_SpoT"/>
    <property type="match status" value="1"/>
</dbReference>
<evidence type="ECO:0000313" key="3">
    <source>
        <dbReference type="EMBL" id="MEY9473339.1"/>
    </source>
</evidence>
<dbReference type="Gene3D" id="1.25.40.10">
    <property type="entry name" value="Tetratricopeptide repeat domain"/>
    <property type="match status" value="1"/>
</dbReference>
<dbReference type="InterPro" id="IPR043519">
    <property type="entry name" value="NT_sf"/>
</dbReference>
<reference evidence="3 4" key="1">
    <citation type="submission" date="2024-07" db="EMBL/GenBank/DDBJ databases">
        <title>Genomic Encyclopedia of Type Strains, Phase V (KMG-V): Genome sequencing to study the core and pangenomes of soil and plant-associated prokaryotes.</title>
        <authorList>
            <person name="Whitman W."/>
        </authorList>
    </citation>
    <scope>NUCLEOTIDE SEQUENCE [LARGE SCALE GENOMIC DNA]</scope>
    <source>
        <strain evidence="3 4">USDA 222</strain>
    </source>
</reference>
<dbReference type="SUPFAM" id="SSF81301">
    <property type="entry name" value="Nucleotidyltransferase"/>
    <property type="match status" value="2"/>
</dbReference>